<feature type="chain" id="PRO_5020883561" evidence="2">
    <location>
        <begin position="17"/>
        <end position="228"/>
    </location>
</feature>
<dbReference type="AlphaFoldDB" id="A0A4U5M814"/>
<evidence type="ECO:0000313" key="3">
    <source>
        <dbReference type="EMBL" id="TKR65070.1"/>
    </source>
</evidence>
<evidence type="ECO:0000256" key="2">
    <source>
        <dbReference type="SAM" id="SignalP"/>
    </source>
</evidence>
<protein>
    <submittedName>
        <fullName evidence="3">Uncharacterized protein</fullName>
    </submittedName>
</protein>
<reference evidence="3 4" key="1">
    <citation type="journal article" date="2015" name="Genome Biol.">
        <title>Comparative genomics of Steinernema reveals deeply conserved gene regulatory networks.</title>
        <authorList>
            <person name="Dillman A.R."/>
            <person name="Macchietto M."/>
            <person name="Porter C.F."/>
            <person name="Rogers A."/>
            <person name="Williams B."/>
            <person name="Antoshechkin I."/>
            <person name="Lee M.M."/>
            <person name="Goodwin Z."/>
            <person name="Lu X."/>
            <person name="Lewis E.E."/>
            <person name="Goodrich-Blair H."/>
            <person name="Stock S.P."/>
            <person name="Adams B.J."/>
            <person name="Sternberg P.W."/>
            <person name="Mortazavi A."/>
        </authorList>
    </citation>
    <scope>NUCLEOTIDE SEQUENCE [LARGE SCALE GENOMIC DNA]</scope>
    <source>
        <strain evidence="3 4">ALL</strain>
    </source>
</reference>
<gene>
    <name evidence="3" type="ORF">L596_025531</name>
</gene>
<keyword evidence="1" id="KW-0812">Transmembrane</keyword>
<dbReference type="Proteomes" id="UP000298663">
    <property type="component" value="Unassembled WGS sequence"/>
</dbReference>
<feature type="transmembrane region" description="Helical" evidence="1">
    <location>
        <begin position="72"/>
        <end position="93"/>
    </location>
</feature>
<keyword evidence="1" id="KW-0472">Membrane</keyword>
<proteinExistence type="predicted"/>
<keyword evidence="1" id="KW-1133">Transmembrane helix</keyword>
<feature type="signal peptide" evidence="2">
    <location>
        <begin position="1"/>
        <end position="16"/>
    </location>
</feature>
<comment type="caution">
    <text evidence="3">The sequence shown here is derived from an EMBL/GenBank/DDBJ whole genome shotgun (WGS) entry which is preliminary data.</text>
</comment>
<accession>A0A4U5M814</accession>
<reference evidence="3 4" key="2">
    <citation type="journal article" date="2019" name="G3 (Bethesda)">
        <title>Hybrid Assembly of the Genome of the Entomopathogenic Nematode Steinernema carpocapsae Identifies the X-Chromosome.</title>
        <authorList>
            <person name="Serra L."/>
            <person name="Macchietto M."/>
            <person name="Macias-Munoz A."/>
            <person name="McGill C.J."/>
            <person name="Rodriguez I.M."/>
            <person name="Rodriguez B."/>
            <person name="Murad R."/>
            <person name="Mortazavi A."/>
        </authorList>
    </citation>
    <scope>NUCLEOTIDE SEQUENCE [LARGE SCALE GENOMIC DNA]</scope>
    <source>
        <strain evidence="3 4">ALL</strain>
    </source>
</reference>
<keyword evidence="4" id="KW-1185">Reference proteome</keyword>
<name>A0A4U5M814_STECR</name>
<dbReference type="EMBL" id="AZBU02000009">
    <property type="protein sequence ID" value="TKR65070.1"/>
    <property type="molecule type" value="Genomic_DNA"/>
</dbReference>
<organism evidence="3 4">
    <name type="scientific">Steinernema carpocapsae</name>
    <name type="common">Entomopathogenic nematode</name>
    <dbReference type="NCBI Taxonomy" id="34508"/>
    <lineage>
        <taxon>Eukaryota</taxon>
        <taxon>Metazoa</taxon>
        <taxon>Ecdysozoa</taxon>
        <taxon>Nematoda</taxon>
        <taxon>Chromadorea</taxon>
        <taxon>Rhabditida</taxon>
        <taxon>Tylenchina</taxon>
        <taxon>Panagrolaimomorpha</taxon>
        <taxon>Strongyloidoidea</taxon>
        <taxon>Steinernematidae</taxon>
        <taxon>Steinernema</taxon>
    </lineage>
</organism>
<evidence type="ECO:0000256" key="1">
    <source>
        <dbReference type="SAM" id="Phobius"/>
    </source>
</evidence>
<keyword evidence="2" id="KW-0732">Signal</keyword>
<evidence type="ECO:0000313" key="4">
    <source>
        <dbReference type="Proteomes" id="UP000298663"/>
    </source>
</evidence>
<sequence>MNIFVVFLALISFAWSALFPGPFFTSEEYDVPTADVFLAGTDFNIRFGSSSLSRHRILKSCSKAATMLQRPLLVVLILAAVLNVASVCHRGLLYNRSAQVAGYAIPLNFKTCGQGFAKQLNSGNLWLATHTAAALKQSECSKTTNIAKKVNVPSLRTVGVRFECCMGDRCSTRSDPLRLAGLFERIPVEEIPNPFNKKDYEMEVRQKNGAPEVGVFELFMAVSLASLL</sequence>